<proteinExistence type="predicted"/>
<organism evidence="1 2">
    <name type="scientific">Aeromicrobium endophyticum</name>
    <dbReference type="NCBI Taxonomy" id="2292704"/>
    <lineage>
        <taxon>Bacteria</taxon>
        <taxon>Bacillati</taxon>
        <taxon>Actinomycetota</taxon>
        <taxon>Actinomycetes</taxon>
        <taxon>Propionibacteriales</taxon>
        <taxon>Nocardioidaceae</taxon>
        <taxon>Aeromicrobium</taxon>
    </lineage>
</organism>
<dbReference type="AlphaFoldDB" id="A0A371P2L7"/>
<dbReference type="Proteomes" id="UP000265581">
    <property type="component" value="Unassembled WGS sequence"/>
</dbReference>
<accession>A0A371P2L7</accession>
<dbReference type="SUPFAM" id="SSF102198">
    <property type="entry name" value="Putative cyclase"/>
    <property type="match status" value="1"/>
</dbReference>
<dbReference type="GO" id="GO:0019441">
    <property type="term" value="P:L-tryptophan catabolic process to kynurenine"/>
    <property type="evidence" value="ECO:0007669"/>
    <property type="project" value="InterPro"/>
</dbReference>
<comment type="caution">
    <text evidence="1">The sequence shown here is derived from an EMBL/GenBank/DDBJ whole genome shotgun (WGS) entry which is preliminary data.</text>
</comment>
<gene>
    <name evidence="1" type="ORF">DX116_13660</name>
</gene>
<sequence>MSPESWDRADPAGAIASAADRCSNVGRWGADDVLGTLNYIDDEARRRAAQLVRTGQVVSLSQPFDSAGPQNGWRGRTNPVRTMLTSGLDHEHAEQGFFHGLGGADDVVFMPLQAATQWDGLGHIFDHGMAWNGRRAGEVVTSEGDLVTGIETAADRLVGRGVLLDVGRALAGDGELEDGYAISPDDLDQTLARQDVSVGTGDFVLVRTGQLARAQRGVADGSGWGTYAGGPAPGLSFATIDWLHDHQVAAVATDTWGVEVRPNEFDEAFQPFHQVVIPHLGLFLGELWDLDTLARECAADDRYEFMLCATPIPFTGAVGSPVHPVAIR</sequence>
<evidence type="ECO:0000313" key="1">
    <source>
        <dbReference type="EMBL" id="REK70203.1"/>
    </source>
</evidence>
<dbReference type="Pfam" id="PF04199">
    <property type="entry name" value="Cyclase"/>
    <property type="match status" value="1"/>
</dbReference>
<name>A0A371P2L7_9ACTN</name>
<dbReference type="EMBL" id="QUBR01000002">
    <property type="protein sequence ID" value="REK70203.1"/>
    <property type="molecule type" value="Genomic_DNA"/>
</dbReference>
<dbReference type="OrthoDB" id="7067800at2"/>
<dbReference type="InterPro" id="IPR037175">
    <property type="entry name" value="KFase_sf"/>
</dbReference>
<dbReference type="PANTHER" id="PTHR34861:SF10">
    <property type="entry name" value="CYCLASE"/>
    <property type="match status" value="1"/>
</dbReference>
<reference evidence="1 2" key="1">
    <citation type="submission" date="2018-08" db="EMBL/GenBank/DDBJ databases">
        <title>Aeromicrobium sp. M2KJ-4, whole genome shotgun sequence.</title>
        <authorList>
            <person name="Tuo L."/>
        </authorList>
    </citation>
    <scope>NUCLEOTIDE SEQUENCE [LARGE SCALE GENOMIC DNA]</scope>
    <source>
        <strain evidence="1 2">M2KJ-4</strain>
    </source>
</reference>
<dbReference type="GO" id="GO:0004061">
    <property type="term" value="F:arylformamidase activity"/>
    <property type="evidence" value="ECO:0007669"/>
    <property type="project" value="InterPro"/>
</dbReference>
<protein>
    <submittedName>
        <fullName evidence="1">Cyclase family protein</fullName>
    </submittedName>
</protein>
<dbReference type="RefSeq" id="WP_119704801.1">
    <property type="nucleotide sequence ID" value="NZ_JBHSOI010000002.1"/>
</dbReference>
<dbReference type="PANTHER" id="PTHR34861">
    <property type="match status" value="1"/>
</dbReference>
<evidence type="ECO:0000313" key="2">
    <source>
        <dbReference type="Proteomes" id="UP000265581"/>
    </source>
</evidence>
<dbReference type="InterPro" id="IPR007325">
    <property type="entry name" value="KFase/CYL"/>
</dbReference>
<dbReference type="Gene3D" id="3.50.30.50">
    <property type="entry name" value="Putative cyclase"/>
    <property type="match status" value="1"/>
</dbReference>
<keyword evidence="2" id="KW-1185">Reference proteome</keyword>